<feature type="compositionally biased region" description="Polar residues" evidence="1">
    <location>
        <begin position="49"/>
        <end position="66"/>
    </location>
</feature>
<name>A0A4R8TE40_9PEZI</name>
<reference evidence="2 3" key="1">
    <citation type="submission" date="2018-11" db="EMBL/GenBank/DDBJ databases">
        <title>Genome sequence and assembly of Colletotrichum sidae.</title>
        <authorList>
            <person name="Gan P."/>
            <person name="Shirasu K."/>
        </authorList>
    </citation>
    <scope>NUCLEOTIDE SEQUENCE [LARGE SCALE GENOMIC DNA]</scope>
    <source>
        <strain evidence="2 3">CBS 518.97</strain>
    </source>
</reference>
<accession>A0A4R8TE40</accession>
<gene>
    <name evidence="2" type="ORF">C8034_v001592</name>
</gene>
<protein>
    <submittedName>
        <fullName evidence="2">Uncharacterized protein</fullName>
    </submittedName>
</protein>
<evidence type="ECO:0000313" key="3">
    <source>
        <dbReference type="Proteomes" id="UP000295604"/>
    </source>
</evidence>
<feature type="compositionally biased region" description="Low complexity" evidence="1">
    <location>
        <begin position="34"/>
        <end position="48"/>
    </location>
</feature>
<evidence type="ECO:0000256" key="1">
    <source>
        <dbReference type="SAM" id="MobiDB-lite"/>
    </source>
</evidence>
<feature type="region of interest" description="Disordered" evidence="1">
    <location>
        <begin position="1"/>
        <end position="85"/>
    </location>
</feature>
<dbReference type="AlphaFoldDB" id="A0A4R8TE40"/>
<comment type="caution">
    <text evidence="2">The sequence shown here is derived from an EMBL/GenBank/DDBJ whole genome shotgun (WGS) entry which is preliminary data.</text>
</comment>
<dbReference type="Proteomes" id="UP000295604">
    <property type="component" value="Unassembled WGS sequence"/>
</dbReference>
<proteinExistence type="predicted"/>
<sequence>MTYVVDPWSDDEPRNPIHRKPSAPSQATSPTMPFFSSSSFSFSSSVSVNGKTDSQRYATQTQTTPDGKTVKTASHRSGEPIYTETRQYDAAGRPIVDGRVLRSGQPTQVGRIEDVPDRQ</sequence>
<organism evidence="2 3">
    <name type="scientific">Colletotrichum sidae</name>
    <dbReference type="NCBI Taxonomy" id="1347389"/>
    <lineage>
        <taxon>Eukaryota</taxon>
        <taxon>Fungi</taxon>
        <taxon>Dikarya</taxon>
        <taxon>Ascomycota</taxon>
        <taxon>Pezizomycotina</taxon>
        <taxon>Sordariomycetes</taxon>
        <taxon>Hypocreomycetidae</taxon>
        <taxon>Glomerellales</taxon>
        <taxon>Glomerellaceae</taxon>
        <taxon>Colletotrichum</taxon>
        <taxon>Colletotrichum orbiculare species complex</taxon>
    </lineage>
</organism>
<keyword evidence="3" id="KW-1185">Reference proteome</keyword>
<evidence type="ECO:0000313" key="2">
    <source>
        <dbReference type="EMBL" id="TEA16341.1"/>
    </source>
</evidence>
<dbReference type="EMBL" id="QAPF01000111">
    <property type="protein sequence ID" value="TEA16341.1"/>
    <property type="molecule type" value="Genomic_DNA"/>
</dbReference>